<evidence type="ECO:0000256" key="5">
    <source>
        <dbReference type="SAM" id="MobiDB-lite"/>
    </source>
</evidence>
<organism evidence="6 7">
    <name type="scientific">Albugo candida</name>
    <dbReference type="NCBI Taxonomy" id="65357"/>
    <lineage>
        <taxon>Eukaryota</taxon>
        <taxon>Sar</taxon>
        <taxon>Stramenopiles</taxon>
        <taxon>Oomycota</taxon>
        <taxon>Peronosporomycetes</taxon>
        <taxon>Albuginales</taxon>
        <taxon>Albuginaceae</taxon>
        <taxon>Albugo</taxon>
    </lineage>
</organism>
<evidence type="ECO:0000256" key="2">
    <source>
        <dbReference type="ARBA" id="ARBA00004496"/>
    </source>
</evidence>
<dbReference type="Proteomes" id="UP000053237">
    <property type="component" value="Unassembled WGS sequence"/>
</dbReference>
<dbReference type="GO" id="GO:0005737">
    <property type="term" value="C:cytoplasm"/>
    <property type="evidence" value="ECO:0007669"/>
    <property type="project" value="UniProtKB-SubCell"/>
</dbReference>
<comment type="subcellular location">
    <subcellularLocation>
        <location evidence="2">Cytoplasm</location>
    </subcellularLocation>
    <subcellularLocation>
        <location evidence="1">Nucleus</location>
    </subcellularLocation>
</comment>
<gene>
    <name evidence="6" type="ORF">BN9_021610</name>
</gene>
<reference evidence="6 7" key="1">
    <citation type="submission" date="2012-05" db="EMBL/GenBank/DDBJ databases">
        <title>Recombination and specialization in a pathogen metapopulation.</title>
        <authorList>
            <person name="Gardiner A."/>
            <person name="Kemen E."/>
            <person name="Schultz-Larsen T."/>
            <person name="MacLean D."/>
            <person name="Van Oosterhout C."/>
            <person name="Jones J.D.G."/>
        </authorList>
    </citation>
    <scope>NUCLEOTIDE SEQUENCE [LARGE SCALE GENOMIC DNA]</scope>
    <source>
        <strain evidence="6 7">Ac Nc2</strain>
    </source>
</reference>
<dbReference type="Pfam" id="PF07004">
    <property type="entry name" value="SHIPPO-rpt"/>
    <property type="match status" value="3"/>
</dbReference>
<dbReference type="GO" id="GO:0042393">
    <property type="term" value="F:histone binding"/>
    <property type="evidence" value="ECO:0007669"/>
    <property type="project" value="TreeGrafter"/>
</dbReference>
<keyword evidence="7" id="KW-1185">Reference proteome</keyword>
<dbReference type="EMBL" id="CAIX01000018">
    <property type="protein sequence ID" value="CCI41377.1"/>
    <property type="molecule type" value="Genomic_DNA"/>
</dbReference>
<keyword evidence="4" id="KW-0539">Nucleus</keyword>
<evidence type="ECO:0000313" key="6">
    <source>
        <dbReference type="EMBL" id="CCI41377.1"/>
    </source>
</evidence>
<dbReference type="OrthoDB" id="186871at2759"/>
<accession>A0A024G4D5</accession>
<feature type="region of interest" description="Disordered" evidence="5">
    <location>
        <begin position="298"/>
        <end position="341"/>
    </location>
</feature>
<feature type="compositionally biased region" description="Basic and acidic residues" evidence="5">
    <location>
        <begin position="301"/>
        <end position="314"/>
    </location>
</feature>
<dbReference type="AlphaFoldDB" id="A0A024G4D5"/>
<evidence type="ECO:0000313" key="7">
    <source>
        <dbReference type="Proteomes" id="UP000053237"/>
    </source>
</evidence>
<evidence type="ECO:0000256" key="1">
    <source>
        <dbReference type="ARBA" id="ARBA00004123"/>
    </source>
</evidence>
<proteinExistence type="predicted"/>
<sequence length="341" mass="37733">MSNDDGHPLSYRDVGIKPTGSLTRGSPRHNKTPLNDKKVCSIPSKIETTLNDTAGGPNAFWSRTQRFNEAENALPGPGAYYKLPSFVRSANICGSVSRLGYGVGFVSKSDRFGKSLKDILPGPGQYNSGALGSVCTRKPQSSNANARQARKMIPTNQQPGPGAYNTTETTFSSPSAAYAAFSSKVNRSRTICDDIPAPGQYKVETPETKLPMHSVFRSKARRIEDLMSESPGPGAYKTEQAEICMRYDTVAKVHPNAIFHKSTKDRFSELNRPEETAIGPGHYDTFPYMKQLGSTKMRSMQVERRDRWSTDRPQDVPGPAYYRPSFIPKQSHNSNADRKWL</sequence>
<evidence type="ECO:0000256" key="3">
    <source>
        <dbReference type="ARBA" id="ARBA00022490"/>
    </source>
</evidence>
<dbReference type="GO" id="GO:0005634">
    <property type="term" value="C:nucleus"/>
    <property type="evidence" value="ECO:0007669"/>
    <property type="project" value="UniProtKB-SubCell"/>
</dbReference>
<protein>
    <submittedName>
        <fullName evidence="6">Uncharacterized protein</fullName>
    </submittedName>
</protein>
<dbReference type="InParanoid" id="A0A024G4D5"/>
<comment type="caution">
    <text evidence="6">The sequence shown here is derived from an EMBL/GenBank/DDBJ whole genome shotgun (WGS) entry which is preliminary data.</text>
</comment>
<dbReference type="InterPro" id="IPR010736">
    <property type="entry name" value="SHIPPO-rpt"/>
</dbReference>
<dbReference type="PANTHER" id="PTHR35678">
    <property type="entry name" value="PROTEIN STPG4"/>
    <property type="match status" value="1"/>
</dbReference>
<name>A0A024G4D5_9STRA</name>
<dbReference type="GO" id="GO:0044727">
    <property type="term" value="P:epigenetic programing of male pronucleus"/>
    <property type="evidence" value="ECO:0007669"/>
    <property type="project" value="TreeGrafter"/>
</dbReference>
<keyword evidence="3" id="KW-0963">Cytoplasm</keyword>
<dbReference type="GO" id="GO:0003682">
    <property type="term" value="F:chromatin binding"/>
    <property type="evidence" value="ECO:0007669"/>
    <property type="project" value="TreeGrafter"/>
</dbReference>
<dbReference type="PANTHER" id="PTHR35678:SF1">
    <property type="entry name" value="PROTEIN STPG4"/>
    <property type="match status" value="1"/>
</dbReference>
<evidence type="ECO:0000256" key="4">
    <source>
        <dbReference type="ARBA" id="ARBA00023242"/>
    </source>
</evidence>
<feature type="region of interest" description="Disordered" evidence="5">
    <location>
        <begin position="1"/>
        <end position="37"/>
    </location>
</feature>